<keyword evidence="4" id="KW-0040">ANK repeat</keyword>
<keyword evidence="6" id="KW-1185">Reference proteome</keyword>
<dbReference type="PROSITE" id="PS50297">
    <property type="entry name" value="ANK_REP_REGION"/>
    <property type="match status" value="1"/>
</dbReference>
<keyword evidence="3" id="KW-0539">Nucleus</keyword>
<sequence length="123" mass="13867">MAHDHHHQSNSPYTQTLDELDFMRSIHNACIEGAAEKVRNIIVKKGSHVVNERDSTGYTPLDIDGQTPLHKACEKGYTDIAVMLVKRDRSLLEIKDNKGRTPTECCAREEMKTIVFKVGSEKS</sequence>
<dbReference type="GO" id="GO:0031297">
    <property type="term" value="P:replication fork processing"/>
    <property type="evidence" value="ECO:0007669"/>
    <property type="project" value="TreeGrafter"/>
</dbReference>
<accession>A0A9N9AF19</accession>
<evidence type="ECO:0000313" key="6">
    <source>
        <dbReference type="Proteomes" id="UP000789739"/>
    </source>
</evidence>
<protein>
    <submittedName>
        <fullName evidence="5">8909_t:CDS:1</fullName>
    </submittedName>
</protein>
<comment type="caution">
    <text evidence="5">The sequence shown here is derived from an EMBL/GenBank/DDBJ whole genome shotgun (WGS) entry which is preliminary data.</text>
</comment>
<comment type="subcellular location">
    <subcellularLocation>
        <location evidence="1">Nucleus</location>
    </subcellularLocation>
</comment>
<dbReference type="PROSITE" id="PS50088">
    <property type="entry name" value="ANK_REPEAT"/>
    <property type="match status" value="1"/>
</dbReference>
<dbReference type="SMART" id="SM00248">
    <property type="entry name" value="ANK"/>
    <property type="match status" value="1"/>
</dbReference>
<dbReference type="OrthoDB" id="194358at2759"/>
<dbReference type="Pfam" id="PF12796">
    <property type="entry name" value="Ank_2"/>
    <property type="match status" value="1"/>
</dbReference>
<organism evidence="5 6">
    <name type="scientific">Paraglomus brasilianum</name>
    <dbReference type="NCBI Taxonomy" id="144538"/>
    <lineage>
        <taxon>Eukaryota</taxon>
        <taxon>Fungi</taxon>
        <taxon>Fungi incertae sedis</taxon>
        <taxon>Mucoromycota</taxon>
        <taxon>Glomeromycotina</taxon>
        <taxon>Glomeromycetes</taxon>
        <taxon>Paraglomerales</taxon>
        <taxon>Paraglomeraceae</taxon>
        <taxon>Paraglomus</taxon>
    </lineage>
</organism>
<keyword evidence="2" id="KW-0677">Repeat</keyword>
<evidence type="ECO:0000256" key="4">
    <source>
        <dbReference type="PROSITE-ProRule" id="PRU00023"/>
    </source>
</evidence>
<reference evidence="5" key="1">
    <citation type="submission" date="2021-06" db="EMBL/GenBank/DDBJ databases">
        <authorList>
            <person name="Kallberg Y."/>
            <person name="Tangrot J."/>
            <person name="Rosling A."/>
        </authorList>
    </citation>
    <scope>NUCLEOTIDE SEQUENCE</scope>
    <source>
        <strain evidence="5">BR232B</strain>
    </source>
</reference>
<dbReference type="Proteomes" id="UP000789739">
    <property type="component" value="Unassembled WGS sequence"/>
</dbReference>
<dbReference type="InterPro" id="IPR036770">
    <property type="entry name" value="Ankyrin_rpt-contain_sf"/>
</dbReference>
<proteinExistence type="predicted"/>
<evidence type="ECO:0000313" key="5">
    <source>
        <dbReference type="EMBL" id="CAG8526277.1"/>
    </source>
</evidence>
<dbReference type="InterPro" id="IPR052311">
    <property type="entry name" value="MMS22L-TONSL_complex_comp"/>
</dbReference>
<evidence type="ECO:0000256" key="1">
    <source>
        <dbReference type="ARBA" id="ARBA00004123"/>
    </source>
</evidence>
<dbReference type="SUPFAM" id="SSF48403">
    <property type="entry name" value="Ankyrin repeat"/>
    <property type="match status" value="1"/>
</dbReference>
<dbReference type="Gene3D" id="1.25.40.20">
    <property type="entry name" value="Ankyrin repeat-containing domain"/>
    <property type="match status" value="1"/>
</dbReference>
<dbReference type="AlphaFoldDB" id="A0A9N9AF19"/>
<dbReference type="GO" id="GO:0000724">
    <property type="term" value="P:double-strand break repair via homologous recombination"/>
    <property type="evidence" value="ECO:0007669"/>
    <property type="project" value="TreeGrafter"/>
</dbReference>
<evidence type="ECO:0000256" key="2">
    <source>
        <dbReference type="ARBA" id="ARBA00022737"/>
    </source>
</evidence>
<evidence type="ECO:0000256" key="3">
    <source>
        <dbReference type="ARBA" id="ARBA00023242"/>
    </source>
</evidence>
<dbReference type="InterPro" id="IPR002110">
    <property type="entry name" value="Ankyrin_rpt"/>
</dbReference>
<dbReference type="EMBL" id="CAJVPI010000371">
    <property type="protein sequence ID" value="CAG8526277.1"/>
    <property type="molecule type" value="Genomic_DNA"/>
</dbReference>
<dbReference type="GO" id="GO:0043596">
    <property type="term" value="C:nuclear replication fork"/>
    <property type="evidence" value="ECO:0007669"/>
    <property type="project" value="TreeGrafter"/>
</dbReference>
<dbReference type="PANTHER" id="PTHR46358:SF1">
    <property type="entry name" value="TONSOKU-LIKE PROTEIN"/>
    <property type="match status" value="1"/>
</dbReference>
<gene>
    <name evidence="5" type="ORF">PBRASI_LOCUS3885</name>
</gene>
<dbReference type="PANTHER" id="PTHR46358">
    <property type="entry name" value="TONSOKU-LIKE PROTEIN"/>
    <property type="match status" value="1"/>
</dbReference>
<name>A0A9N9AF19_9GLOM</name>
<feature type="repeat" description="ANK" evidence="4">
    <location>
        <begin position="64"/>
        <end position="87"/>
    </location>
</feature>